<organism evidence="9 10">
    <name type="scientific">Thalassiosira oceanica</name>
    <name type="common">Marine diatom</name>
    <dbReference type="NCBI Taxonomy" id="159749"/>
    <lineage>
        <taxon>Eukaryota</taxon>
        <taxon>Sar</taxon>
        <taxon>Stramenopiles</taxon>
        <taxon>Ochrophyta</taxon>
        <taxon>Bacillariophyta</taxon>
        <taxon>Coscinodiscophyceae</taxon>
        <taxon>Thalassiosirophycidae</taxon>
        <taxon>Thalassiosirales</taxon>
        <taxon>Thalassiosiraceae</taxon>
        <taxon>Thalassiosira</taxon>
    </lineage>
</organism>
<dbReference type="Pfam" id="PF11815">
    <property type="entry name" value="DUF3336"/>
    <property type="match status" value="1"/>
</dbReference>
<protein>
    <recommendedName>
        <fullName evidence="8">PNPLA domain-containing protein</fullName>
    </recommendedName>
</protein>
<dbReference type="PANTHER" id="PTHR14226">
    <property type="entry name" value="NEUROPATHY TARGET ESTERASE/SWISS CHEESE D.MELANOGASTER"/>
    <property type="match status" value="1"/>
</dbReference>
<keyword evidence="2 5" id="KW-0378">Hydrolase</keyword>
<dbReference type="Gene3D" id="3.40.1090.10">
    <property type="entry name" value="Cytosolic phospholipase A2 catalytic domain"/>
    <property type="match status" value="1"/>
</dbReference>
<feature type="region of interest" description="Disordered" evidence="6">
    <location>
        <begin position="816"/>
        <end position="841"/>
    </location>
</feature>
<keyword evidence="7" id="KW-0472">Membrane</keyword>
<evidence type="ECO:0000256" key="4">
    <source>
        <dbReference type="ARBA" id="ARBA00023098"/>
    </source>
</evidence>
<comment type="caution">
    <text evidence="5">Lacks conserved residue(s) required for the propagation of feature annotation.</text>
</comment>
<feature type="active site" description="Proton acceptor" evidence="5">
    <location>
        <position position="648"/>
    </location>
</feature>
<comment type="similarity">
    <text evidence="1">Belongs to the PLPL family.</text>
</comment>
<keyword evidence="4 5" id="KW-0443">Lipid metabolism</keyword>
<evidence type="ECO:0000256" key="2">
    <source>
        <dbReference type="ARBA" id="ARBA00022801"/>
    </source>
</evidence>
<feature type="transmembrane region" description="Helical" evidence="7">
    <location>
        <begin position="166"/>
        <end position="186"/>
    </location>
</feature>
<dbReference type="GO" id="GO:0016042">
    <property type="term" value="P:lipid catabolic process"/>
    <property type="evidence" value="ECO:0007669"/>
    <property type="project" value="UniProtKB-UniRule"/>
</dbReference>
<dbReference type="eggNOG" id="KOG2214">
    <property type="taxonomic scope" value="Eukaryota"/>
</dbReference>
<evidence type="ECO:0000256" key="3">
    <source>
        <dbReference type="ARBA" id="ARBA00022963"/>
    </source>
</evidence>
<evidence type="ECO:0000313" key="9">
    <source>
        <dbReference type="EMBL" id="EJK49755.1"/>
    </source>
</evidence>
<accession>K0R9I4</accession>
<evidence type="ECO:0000313" key="10">
    <source>
        <dbReference type="Proteomes" id="UP000266841"/>
    </source>
</evidence>
<dbReference type="Pfam" id="PF01734">
    <property type="entry name" value="Patatin"/>
    <property type="match status" value="1"/>
</dbReference>
<dbReference type="InterPro" id="IPR021771">
    <property type="entry name" value="Triacylglycerol_lipase_N"/>
</dbReference>
<reference evidence="9 10" key="1">
    <citation type="journal article" date="2012" name="Genome Biol.">
        <title>Genome and low-iron response of an oceanic diatom adapted to chronic iron limitation.</title>
        <authorList>
            <person name="Lommer M."/>
            <person name="Specht M."/>
            <person name="Roy A.S."/>
            <person name="Kraemer L."/>
            <person name="Andreson R."/>
            <person name="Gutowska M.A."/>
            <person name="Wolf J."/>
            <person name="Bergner S.V."/>
            <person name="Schilhabel M.B."/>
            <person name="Klostermeier U.C."/>
            <person name="Beiko R.G."/>
            <person name="Rosenstiel P."/>
            <person name="Hippler M."/>
            <person name="Laroche J."/>
        </authorList>
    </citation>
    <scope>NUCLEOTIDE SEQUENCE [LARGE SCALE GENOMIC DNA]</scope>
    <source>
        <strain evidence="9 10">CCMP1005</strain>
    </source>
</reference>
<dbReference type="InterPro" id="IPR016035">
    <property type="entry name" value="Acyl_Trfase/lysoPLipase"/>
</dbReference>
<dbReference type="GO" id="GO:0004806">
    <property type="term" value="F:triacylglycerol lipase activity"/>
    <property type="evidence" value="ECO:0007669"/>
    <property type="project" value="InterPro"/>
</dbReference>
<dbReference type="InterPro" id="IPR002641">
    <property type="entry name" value="PNPLA_dom"/>
</dbReference>
<evidence type="ECO:0000259" key="8">
    <source>
        <dbReference type="PROSITE" id="PS51635"/>
    </source>
</evidence>
<feature type="domain" description="PNPLA" evidence="8">
    <location>
        <begin position="468"/>
        <end position="661"/>
    </location>
</feature>
<proteinExistence type="inferred from homology"/>
<dbReference type="InterPro" id="IPR050301">
    <property type="entry name" value="NTE"/>
</dbReference>
<dbReference type="Proteomes" id="UP000266841">
    <property type="component" value="Unassembled WGS sequence"/>
</dbReference>
<keyword evidence="10" id="KW-1185">Reference proteome</keyword>
<dbReference type="OMA" id="MMERIEG"/>
<evidence type="ECO:0000256" key="1">
    <source>
        <dbReference type="ARBA" id="ARBA00006104"/>
    </source>
</evidence>
<sequence length="878" mass="100214">MDASTSTNERSQRPRWPRSVGEQEIYSYYTENLLPALLSSLPVLLLRLYRDGSTLLSHCLEHVVRFLFPEWLLDKTDSIVFESGEMLNQLRLSMQSSNSTSFVNQMMERIEGSNTEEMRRDFEAMMLQYYVVMSETVNKQQSSSWYAWMRETVTSIMTVDWSLGAYLWRTSSGLILVLIITSIIPGRLHGWTGRLLRLPILCMTYLLIGVELVMYTTVRLSIRALESFFGSRKHRALRAKMENAKSYEEWYLIAKQLDASQGRRAWQSTVDDDTAYRYSWPFILELKDDLQASRQRKDITMVLAVLQQCTRKNVGGLMQEEMFSFLNTGEPKQLVVDFITEVETTLFWLTDEVRKKARPPPDDMPPEEFRDSVASLKQQLDFELETKVHNERNKLFGQMLSWATLGILGGDDAEHADGKRNNEKEKQEDIHNDRNEDARKEFEQYLILVEKVKTFLKRARAAYGRTALCLSGGAMLANYHFGAIRALIECDLLPHIMSGTSGGACIAAMVCTRTNEELATEMTPENIWPKMSIFQAPWSERIKRFYQEGTMFDQQDWLKRAAYFGNGDMTFAEAYKKTGRVLCVTLSATCKKAPPVLINYITAPNVTITSAIVSSAAVPGFIDAMRLQVKDENGKIRDQGKQAEEYRDGSIDSDIPVNGLAEMLNCRFFLAAQANPHIVPFFYNSKGDVGRPSRWSSGMRDDSWRGGFLLAALEMYLKNDMRSKFHFLNDLEVALGFTSTMMTQTYSGTTTIVPQVCLRDFIQLFGDQTLEDMNRYFQGGSVAAYQHVQMMRLHYRLAHALDECLALLELDETPKQSVMPPRRRRSQLMLKQRSQKVVSTTPGGSLHFTVLDTEITPSSTATEDDEMENGGFDGPLLQ</sequence>
<feature type="transmembrane region" description="Helical" evidence="7">
    <location>
        <begin position="198"/>
        <end position="218"/>
    </location>
</feature>
<feature type="active site" description="Nucleophile" evidence="5">
    <location>
        <position position="501"/>
    </location>
</feature>
<keyword evidence="7" id="KW-1133">Transmembrane helix</keyword>
<dbReference type="AlphaFoldDB" id="K0R9I4"/>
<comment type="caution">
    <text evidence="9">The sequence shown here is derived from an EMBL/GenBank/DDBJ whole genome shotgun (WGS) entry which is preliminary data.</text>
</comment>
<evidence type="ECO:0000256" key="7">
    <source>
        <dbReference type="SAM" id="Phobius"/>
    </source>
</evidence>
<feature type="region of interest" description="Disordered" evidence="6">
    <location>
        <begin position="855"/>
        <end position="878"/>
    </location>
</feature>
<dbReference type="PANTHER" id="PTHR14226:SF66">
    <property type="entry name" value="TRIACYLGLYCEROL LIPASE PTL2"/>
    <property type="match status" value="1"/>
</dbReference>
<dbReference type="OrthoDB" id="15478at2759"/>
<evidence type="ECO:0000256" key="5">
    <source>
        <dbReference type="PROSITE-ProRule" id="PRU01161"/>
    </source>
</evidence>
<keyword evidence="7" id="KW-0812">Transmembrane</keyword>
<name>K0R9I4_THAOC</name>
<feature type="short sequence motif" description="GXSXG" evidence="5">
    <location>
        <begin position="499"/>
        <end position="503"/>
    </location>
</feature>
<gene>
    <name evidence="9" type="ORF">THAOC_31338</name>
</gene>
<dbReference type="SUPFAM" id="SSF52151">
    <property type="entry name" value="FabD/lysophospholipase-like"/>
    <property type="match status" value="1"/>
</dbReference>
<keyword evidence="3 5" id="KW-0442">Lipid degradation</keyword>
<dbReference type="EMBL" id="AGNL01044462">
    <property type="protein sequence ID" value="EJK49755.1"/>
    <property type="molecule type" value="Genomic_DNA"/>
</dbReference>
<evidence type="ECO:0000256" key="6">
    <source>
        <dbReference type="SAM" id="MobiDB-lite"/>
    </source>
</evidence>
<feature type="region of interest" description="Disordered" evidence="6">
    <location>
        <begin position="413"/>
        <end position="435"/>
    </location>
</feature>
<dbReference type="PROSITE" id="PS51635">
    <property type="entry name" value="PNPLA"/>
    <property type="match status" value="1"/>
</dbReference>